<accession>A0ABD5X434</accession>
<keyword evidence="3" id="KW-1185">Reference proteome</keyword>
<evidence type="ECO:0000313" key="2">
    <source>
        <dbReference type="EMBL" id="MFC7098352.1"/>
    </source>
</evidence>
<dbReference type="RefSeq" id="WP_276237145.1">
    <property type="nucleotide sequence ID" value="NZ_CP119989.1"/>
</dbReference>
<sequence length="191" mass="20098">MTPDEGSDPDVAAGDDADDVTEQGPLHDEAAGDDEWDDPPGVADAPQDDPATVHVSADLLSLLLERATDADPGAENVVLDATAAGDLVDPPATLDPTTPVLTHFYFPGAAGSVSKVFGMDLGRPAGRARFLSHPDGDRRLTEEDDLAATVLVAVPPYDTDHVVAYDRRGRRRELVVVDAAPPEERVDDGVV</sequence>
<evidence type="ECO:0008006" key="4">
    <source>
        <dbReference type="Google" id="ProtNLM"/>
    </source>
</evidence>
<dbReference type="InterPro" id="IPR058877">
    <property type="entry name" value="JAB/MPN_dom-containing"/>
</dbReference>
<dbReference type="Proteomes" id="UP001596388">
    <property type="component" value="Unassembled WGS sequence"/>
</dbReference>
<protein>
    <recommendedName>
        <fullName evidence="4">Halobacterial output domain-containing protein</fullName>
    </recommendedName>
</protein>
<comment type="caution">
    <text evidence="2">The sequence shown here is derived from an EMBL/GenBank/DDBJ whole genome shotgun (WGS) entry which is preliminary data.</text>
</comment>
<feature type="region of interest" description="Disordered" evidence="1">
    <location>
        <begin position="1"/>
        <end position="53"/>
    </location>
</feature>
<feature type="compositionally biased region" description="Acidic residues" evidence="1">
    <location>
        <begin position="1"/>
        <end position="21"/>
    </location>
</feature>
<dbReference type="Pfam" id="PF26422">
    <property type="entry name" value="Halo_JAB_MPN"/>
    <property type="match status" value="1"/>
</dbReference>
<proteinExistence type="predicted"/>
<dbReference type="AlphaFoldDB" id="A0ABD5X434"/>
<organism evidence="2 3">
    <name type="scientific">Halobaculum marinum</name>
    <dbReference type="NCBI Taxonomy" id="3031996"/>
    <lineage>
        <taxon>Archaea</taxon>
        <taxon>Methanobacteriati</taxon>
        <taxon>Methanobacteriota</taxon>
        <taxon>Stenosarchaea group</taxon>
        <taxon>Halobacteria</taxon>
        <taxon>Halobacteriales</taxon>
        <taxon>Haloferacaceae</taxon>
        <taxon>Halobaculum</taxon>
    </lineage>
</organism>
<gene>
    <name evidence="2" type="ORF">ACFQKD_13655</name>
</gene>
<evidence type="ECO:0000313" key="3">
    <source>
        <dbReference type="Proteomes" id="UP001596388"/>
    </source>
</evidence>
<name>A0ABD5X434_9EURY</name>
<reference evidence="2 3" key="1">
    <citation type="journal article" date="2019" name="Int. J. Syst. Evol. Microbiol.">
        <title>The Global Catalogue of Microorganisms (GCM) 10K type strain sequencing project: providing services to taxonomists for standard genome sequencing and annotation.</title>
        <authorList>
            <consortium name="The Broad Institute Genomics Platform"/>
            <consortium name="The Broad Institute Genome Sequencing Center for Infectious Disease"/>
            <person name="Wu L."/>
            <person name="Ma J."/>
        </authorList>
    </citation>
    <scope>NUCLEOTIDE SEQUENCE [LARGE SCALE GENOMIC DNA]</scope>
    <source>
        <strain evidence="2 3">DT55</strain>
    </source>
</reference>
<evidence type="ECO:0000256" key="1">
    <source>
        <dbReference type="SAM" id="MobiDB-lite"/>
    </source>
</evidence>
<dbReference type="EMBL" id="JBHTAG010000003">
    <property type="protein sequence ID" value="MFC7098352.1"/>
    <property type="molecule type" value="Genomic_DNA"/>
</dbReference>
<dbReference type="GeneID" id="79270724"/>